<dbReference type="SUPFAM" id="SSF57667">
    <property type="entry name" value="beta-beta-alpha zinc fingers"/>
    <property type="match status" value="3"/>
</dbReference>
<dbReference type="InterPro" id="IPR013087">
    <property type="entry name" value="Znf_C2H2_type"/>
</dbReference>
<keyword evidence="2" id="KW-0677">Repeat</keyword>
<dbReference type="PANTHER" id="PTHR19818:SF139">
    <property type="entry name" value="PAIR-RULE PROTEIN ODD-PAIRED"/>
    <property type="match status" value="1"/>
</dbReference>
<dbReference type="Gene3D" id="3.30.160.60">
    <property type="entry name" value="Classic Zinc Finger"/>
    <property type="match status" value="2"/>
</dbReference>
<name>A0A2C9L4Q4_BIOGL</name>
<keyword evidence="3 5" id="KW-0863">Zinc-finger</keyword>
<sequence>MSSPEPSKFYSKFAYQRHKLAYCHKAQYMCLDCNKNFKTLKYTKQHMNLAHLQKKFYQCESCGKNFYSKFRFQRHKLAYCHKVQYMCLDCNKNFKTLKYMKQHMNGTQGTTNQSSQSIGPFKIQNRLNSNNYQSYRSQSKKTNNYGTSSQPKDNTDIPIASHNFTGSRKFLSDVVFQCQQRFPGTYPQFCNKKLERHCDMKKHLHSHTKSSELMSKYNTLRAARESNQSMTSFNMHKGVHLNEYPPKQIQIHQQAFRSHRGGQTMNMSAMRVSSKNHKAQLYYCQICLQSFIAESDLKRHLLLHGANEWQIHGQNYYIFSLGNENFVTSSSLNNHIDRHSVLTRLNQKLKEETTFPPLHWDAKAHVMPDCSSYGPDRVHILEGPQHGPDRVHNLQGLQHGPDRVQYLPGLQRGPERVHNLQGLHHGRTHRPMDGTWRRIKLKEELRPSRETGRRM</sequence>
<reference evidence="8" key="1">
    <citation type="submission" date="2020-05" db="UniProtKB">
        <authorList>
            <consortium name="EnsemblMetazoa"/>
        </authorList>
    </citation>
    <scope>IDENTIFICATION</scope>
    <source>
        <strain evidence="8">BB02</strain>
    </source>
</reference>
<organism evidence="8 9">
    <name type="scientific">Biomphalaria glabrata</name>
    <name type="common">Bloodfluke planorb</name>
    <name type="synonym">Freshwater snail</name>
    <dbReference type="NCBI Taxonomy" id="6526"/>
    <lineage>
        <taxon>Eukaryota</taxon>
        <taxon>Metazoa</taxon>
        <taxon>Spiralia</taxon>
        <taxon>Lophotrochozoa</taxon>
        <taxon>Mollusca</taxon>
        <taxon>Gastropoda</taxon>
        <taxon>Heterobranchia</taxon>
        <taxon>Euthyneura</taxon>
        <taxon>Panpulmonata</taxon>
        <taxon>Hygrophila</taxon>
        <taxon>Lymnaeoidea</taxon>
        <taxon>Planorbidae</taxon>
        <taxon>Biomphalaria</taxon>
    </lineage>
</organism>
<evidence type="ECO:0000256" key="3">
    <source>
        <dbReference type="ARBA" id="ARBA00022771"/>
    </source>
</evidence>
<feature type="compositionally biased region" description="Polar residues" evidence="6">
    <location>
        <begin position="140"/>
        <end position="152"/>
    </location>
</feature>
<dbReference type="VEuPathDB" id="VectorBase:BGLB026935"/>
<evidence type="ECO:0000256" key="4">
    <source>
        <dbReference type="ARBA" id="ARBA00022833"/>
    </source>
</evidence>
<accession>A0A2C9L4Q4</accession>
<dbReference type="AlphaFoldDB" id="A0A2C9L4Q4"/>
<dbReference type="PROSITE" id="PS50157">
    <property type="entry name" value="ZINC_FINGER_C2H2_2"/>
    <property type="match status" value="3"/>
</dbReference>
<evidence type="ECO:0000256" key="2">
    <source>
        <dbReference type="ARBA" id="ARBA00022737"/>
    </source>
</evidence>
<dbReference type="EnsemblMetazoa" id="BGLB026935-RA">
    <property type="protein sequence ID" value="BGLB026935-PA"/>
    <property type="gene ID" value="BGLB026935"/>
</dbReference>
<dbReference type="PANTHER" id="PTHR19818">
    <property type="entry name" value="ZINC FINGER PROTEIN ZIC AND GLI"/>
    <property type="match status" value="1"/>
</dbReference>
<keyword evidence="4" id="KW-0862">Zinc</keyword>
<feature type="region of interest" description="Disordered" evidence="6">
    <location>
        <begin position="133"/>
        <end position="157"/>
    </location>
</feature>
<evidence type="ECO:0000313" key="8">
    <source>
        <dbReference type="EnsemblMetazoa" id="BGLB026935-PA"/>
    </source>
</evidence>
<dbReference type="OrthoDB" id="8117402at2759"/>
<evidence type="ECO:0000259" key="7">
    <source>
        <dbReference type="PROSITE" id="PS50157"/>
    </source>
</evidence>
<dbReference type="STRING" id="6526.A0A2C9L4Q4"/>
<dbReference type="Proteomes" id="UP000076420">
    <property type="component" value="Unassembled WGS sequence"/>
</dbReference>
<dbReference type="GO" id="GO:0008270">
    <property type="term" value="F:zinc ion binding"/>
    <property type="evidence" value="ECO:0007669"/>
    <property type="project" value="UniProtKB-KW"/>
</dbReference>
<proteinExistence type="predicted"/>
<evidence type="ECO:0000256" key="6">
    <source>
        <dbReference type="SAM" id="MobiDB-lite"/>
    </source>
</evidence>
<feature type="domain" description="C2H2-type" evidence="7">
    <location>
        <begin position="57"/>
        <end position="86"/>
    </location>
</feature>
<evidence type="ECO:0000256" key="1">
    <source>
        <dbReference type="ARBA" id="ARBA00022723"/>
    </source>
</evidence>
<evidence type="ECO:0000256" key="5">
    <source>
        <dbReference type="PROSITE-ProRule" id="PRU00042"/>
    </source>
</evidence>
<evidence type="ECO:0000313" key="9">
    <source>
        <dbReference type="Proteomes" id="UP000076420"/>
    </source>
</evidence>
<dbReference type="KEGG" id="bgt:106068413"/>
<dbReference type="GO" id="GO:0000981">
    <property type="term" value="F:DNA-binding transcription factor activity, RNA polymerase II-specific"/>
    <property type="evidence" value="ECO:0007669"/>
    <property type="project" value="TreeGrafter"/>
</dbReference>
<dbReference type="GO" id="GO:0005634">
    <property type="term" value="C:nucleus"/>
    <property type="evidence" value="ECO:0007669"/>
    <property type="project" value="UniProtKB-ARBA"/>
</dbReference>
<dbReference type="InterPro" id="IPR036236">
    <property type="entry name" value="Znf_C2H2_sf"/>
</dbReference>
<gene>
    <name evidence="8" type="primary">106068413</name>
</gene>
<feature type="domain" description="C2H2-type" evidence="7">
    <location>
        <begin position="282"/>
        <end position="309"/>
    </location>
</feature>
<keyword evidence="1" id="KW-0479">Metal-binding</keyword>
<dbReference type="GO" id="GO:0045944">
    <property type="term" value="P:positive regulation of transcription by RNA polymerase II"/>
    <property type="evidence" value="ECO:0007669"/>
    <property type="project" value="UniProtKB-ARBA"/>
</dbReference>
<dbReference type="Pfam" id="PF00096">
    <property type="entry name" value="zf-C2H2"/>
    <property type="match status" value="1"/>
</dbReference>
<dbReference type="VEuPathDB" id="VectorBase:BGLAX_041417"/>
<dbReference type="InterPro" id="IPR050329">
    <property type="entry name" value="GLI_C2H2-zinc-finger"/>
</dbReference>
<dbReference type="GO" id="GO:0000978">
    <property type="term" value="F:RNA polymerase II cis-regulatory region sequence-specific DNA binding"/>
    <property type="evidence" value="ECO:0007669"/>
    <property type="project" value="TreeGrafter"/>
</dbReference>
<dbReference type="PROSITE" id="PS00028">
    <property type="entry name" value="ZINC_FINGER_C2H2_1"/>
    <property type="match status" value="3"/>
</dbReference>
<feature type="domain" description="C2H2-type" evidence="7">
    <location>
        <begin position="28"/>
        <end position="56"/>
    </location>
</feature>
<protein>
    <recommendedName>
        <fullName evidence="7">C2H2-type domain-containing protein</fullName>
    </recommendedName>
</protein>
<dbReference type="SMART" id="SM00355">
    <property type="entry name" value="ZnF_C2H2"/>
    <property type="match status" value="4"/>
</dbReference>